<dbReference type="InterPro" id="IPR045155">
    <property type="entry name" value="Beta-lactam_cat"/>
</dbReference>
<dbReference type="GO" id="GO:0008800">
    <property type="term" value="F:beta-lactamase activity"/>
    <property type="evidence" value="ECO:0007669"/>
    <property type="project" value="InterPro"/>
</dbReference>
<dbReference type="PANTHER" id="PTHR35333:SF3">
    <property type="entry name" value="BETA-LACTAMASE-TYPE TRANSPEPTIDASE FOLD CONTAINING PROTEIN"/>
    <property type="match status" value="1"/>
</dbReference>
<feature type="domain" description="Beta-lactamase class A catalytic" evidence="1">
    <location>
        <begin position="116"/>
        <end position="256"/>
    </location>
</feature>
<evidence type="ECO:0000313" key="2">
    <source>
        <dbReference type="EMBL" id="GII91672.1"/>
    </source>
</evidence>
<dbReference type="SUPFAM" id="SSF56601">
    <property type="entry name" value="beta-lactamase/transpeptidase-like"/>
    <property type="match status" value="1"/>
</dbReference>
<reference evidence="2" key="1">
    <citation type="submission" date="2021-01" db="EMBL/GenBank/DDBJ databases">
        <title>Whole genome shotgun sequence of Sinosporangium siamense NBRC 109515.</title>
        <authorList>
            <person name="Komaki H."/>
            <person name="Tamura T."/>
        </authorList>
    </citation>
    <scope>NUCLEOTIDE SEQUENCE</scope>
    <source>
        <strain evidence="2">NBRC 109515</strain>
    </source>
</reference>
<dbReference type="GO" id="GO:0046677">
    <property type="term" value="P:response to antibiotic"/>
    <property type="evidence" value="ECO:0007669"/>
    <property type="project" value="InterPro"/>
</dbReference>
<dbReference type="InterPro" id="IPR012338">
    <property type="entry name" value="Beta-lactam/transpept-like"/>
</dbReference>
<organism evidence="2 3">
    <name type="scientific">Sinosporangium siamense</name>
    <dbReference type="NCBI Taxonomy" id="1367973"/>
    <lineage>
        <taxon>Bacteria</taxon>
        <taxon>Bacillati</taxon>
        <taxon>Actinomycetota</taxon>
        <taxon>Actinomycetes</taxon>
        <taxon>Streptosporangiales</taxon>
        <taxon>Streptosporangiaceae</taxon>
        <taxon>Sinosporangium</taxon>
    </lineage>
</organism>
<dbReference type="AlphaFoldDB" id="A0A919RDG3"/>
<gene>
    <name evidence="2" type="ORF">Ssi02_19030</name>
</gene>
<dbReference type="Gene3D" id="3.40.710.10">
    <property type="entry name" value="DD-peptidase/beta-lactamase superfamily"/>
    <property type="match status" value="1"/>
</dbReference>
<name>A0A919RDG3_9ACTN</name>
<dbReference type="PANTHER" id="PTHR35333">
    <property type="entry name" value="BETA-LACTAMASE"/>
    <property type="match status" value="1"/>
</dbReference>
<evidence type="ECO:0000259" key="1">
    <source>
        <dbReference type="Pfam" id="PF13354"/>
    </source>
</evidence>
<dbReference type="InterPro" id="IPR000871">
    <property type="entry name" value="Beta-lactam_class-A"/>
</dbReference>
<keyword evidence="3" id="KW-1185">Reference proteome</keyword>
<evidence type="ECO:0000313" key="3">
    <source>
        <dbReference type="Proteomes" id="UP000606172"/>
    </source>
</evidence>
<sequence>MFLLIGLMISVSGCGEVASPAAAVSSPSEPATPASRALDLEMPDSGRRRLNQALNRFARSRPGTVAAAAYDRATGVGYSFRDDSAFMLASVAKVDILTALLFQAQQAGRTLTREERTLASRMIRQSDNVAAHRLYTAIGGHQGLSRVLTGLGIHNTRPGTGLLWGATLSHPSDQVRLLDVLSDPEGPLIEPHRRYAMRLMTTVTPTQAWGVSAGAAKGTIVALKNGWLPAQSQGGLWTVNSIGRLTWPGHDLLIAVLSERSPTMAAGITTVERVATLITRALNKIDMPDYSQLRFHPPIEMYGEAR</sequence>
<accession>A0A919RDG3</accession>
<comment type="caution">
    <text evidence="2">The sequence shown here is derived from an EMBL/GenBank/DDBJ whole genome shotgun (WGS) entry which is preliminary data.</text>
</comment>
<dbReference type="Pfam" id="PF13354">
    <property type="entry name" value="Beta-lactamase2"/>
    <property type="match status" value="1"/>
</dbReference>
<dbReference type="EMBL" id="BOOW01000010">
    <property type="protein sequence ID" value="GII91672.1"/>
    <property type="molecule type" value="Genomic_DNA"/>
</dbReference>
<dbReference type="GO" id="GO:0030655">
    <property type="term" value="P:beta-lactam antibiotic catabolic process"/>
    <property type="evidence" value="ECO:0007669"/>
    <property type="project" value="InterPro"/>
</dbReference>
<protein>
    <recommendedName>
        <fullName evidence="1">Beta-lactamase class A catalytic domain-containing protein</fullName>
    </recommendedName>
</protein>
<dbReference type="Proteomes" id="UP000606172">
    <property type="component" value="Unassembled WGS sequence"/>
</dbReference>
<proteinExistence type="predicted"/>